<dbReference type="AlphaFoldDB" id="A0A0F9PSN3"/>
<dbReference type="InterPro" id="IPR007215">
    <property type="entry name" value="Sulphur_relay_TusB/DsrH"/>
</dbReference>
<organism evidence="1">
    <name type="scientific">marine sediment metagenome</name>
    <dbReference type="NCBI Taxonomy" id="412755"/>
    <lineage>
        <taxon>unclassified sequences</taxon>
        <taxon>metagenomes</taxon>
        <taxon>ecological metagenomes</taxon>
    </lineage>
</organism>
<dbReference type="EMBL" id="LAZR01002195">
    <property type="protein sequence ID" value="KKN33199.1"/>
    <property type="molecule type" value="Genomic_DNA"/>
</dbReference>
<dbReference type="GO" id="GO:0002143">
    <property type="term" value="P:tRNA wobble position uridine thiolation"/>
    <property type="evidence" value="ECO:0007669"/>
    <property type="project" value="InterPro"/>
</dbReference>
<protein>
    <recommendedName>
        <fullName evidence="2">Sulfurtransferase complex subunit TusB</fullName>
    </recommendedName>
</protein>
<evidence type="ECO:0000313" key="1">
    <source>
        <dbReference type="EMBL" id="KKN33199.1"/>
    </source>
</evidence>
<evidence type="ECO:0008006" key="2">
    <source>
        <dbReference type="Google" id="ProtNLM"/>
    </source>
</evidence>
<dbReference type="InterPro" id="IPR027396">
    <property type="entry name" value="DsrEFH-like"/>
</dbReference>
<name>A0A0F9PSN3_9ZZZZ</name>
<dbReference type="NCBIfam" id="TIGR03011">
    <property type="entry name" value="sulf_tusB_dsrH"/>
    <property type="match status" value="1"/>
</dbReference>
<reference evidence="1" key="1">
    <citation type="journal article" date="2015" name="Nature">
        <title>Complex archaea that bridge the gap between prokaryotes and eukaryotes.</title>
        <authorList>
            <person name="Spang A."/>
            <person name="Saw J.H."/>
            <person name="Jorgensen S.L."/>
            <person name="Zaremba-Niedzwiedzka K."/>
            <person name="Martijn J."/>
            <person name="Lind A.E."/>
            <person name="van Eijk R."/>
            <person name="Schleper C."/>
            <person name="Guy L."/>
            <person name="Ettema T.J."/>
        </authorList>
    </citation>
    <scope>NUCLEOTIDE SEQUENCE</scope>
</reference>
<dbReference type="Pfam" id="PF04077">
    <property type="entry name" value="DsrH"/>
    <property type="match status" value="1"/>
</dbReference>
<dbReference type="SUPFAM" id="SSF75169">
    <property type="entry name" value="DsrEFH-like"/>
    <property type="match status" value="1"/>
</dbReference>
<proteinExistence type="predicted"/>
<gene>
    <name evidence="1" type="ORF">LCGC14_0805940</name>
</gene>
<dbReference type="GO" id="GO:0005737">
    <property type="term" value="C:cytoplasm"/>
    <property type="evidence" value="ECO:0007669"/>
    <property type="project" value="InterPro"/>
</dbReference>
<sequence>MNEKNTIVYLYGFSTRRDDLLESLIKILNEQIQQKVNTSIILIQDGVIGTSQKSKIPLALEKLIKLPITIYAIIPDMQARGIDSIDLRNNIKAIDYEDLVDILVASPKIVSWV</sequence>
<accession>A0A0F9PSN3</accession>
<dbReference type="Gene3D" id="3.40.1260.10">
    <property type="entry name" value="DsrEFH-like"/>
    <property type="match status" value="1"/>
</dbReference>
<comment type="caution">
    <text evidence="1">The sequence shown here is derived from an EMBL/GenBank/DDBJ whole genome shotgun (WGS) entry which is preliminary data.</text>
</comment>